<dbReference type="CDD" id="cd16917">
    <property type="entry name" value="HATPase_UhpB-NarQ-NarX-like"/>
    <property type="match status" value="1"/>
</dbReference>
<dbReference type="Proteomes" id="UP000019276">
    <property type="component" value="Unassembled WGS sequence"/>
</dbReference>
<keyword evidence="4" id="KW-1133">Transmembrane helix</keyword>
<dbReference type="PANTHER" id="PTHR24421">
    <property type="entry name" value="NITRATE/NITRITE SENSOR PROTEIN NARX-RELATED"/>
    <property type="match status" value="1"/>
</dbReference>
<dbReference type="AlphaFoldDB" id="W7QZE7"/>
<gene>
    <name evidence="7" type="ORF">DS2_06756</name>
</gene>
<comment type="caution">
    <text evidence="7">The sequence shown here is derived from an EMBL/GenBank/DDBJ whole genome shotgun (WGS) entry which is preliminary data.</text>
</comment>
<protein>
    <submittedName>
        <fullName evidence="7">Coagulation factor 5/8 type domain-containing protein</fullName>
    </submittedName>
</protein>
<feature type="transmembrane region" description="Helical" evidence="4">
    <location>
        <begin position="463"/>
        <end position="490"/>
    </location>
</feature>
<keyword evidence="1" id="KW-0808">Transferase</keyword>
<keyword evidence="2" id="KW-0418">Kinase</keyword>
<evidence type="ECO:0000313" key="7">
    <source>
        <dbReference type="EMBL" id="EWH10730.1"/>
    </source>
</evidence>
<dbReference type="Pfam" id="PF02518">
    <property type="entry name" value="HATPase_c"/>
    <property type="match status" value="1"/>
</dbReference>
<feature type="domain" description="Signal transduction histidine kinase subgroup 3 dimerisation and phosphoacceptor" evidence="6">
    <location>
        <begin position="504"/>
        <end position="563"/>
    </location>
</feature>
<keyword evidence="8" id="KW-1185">Reference proteome</keyword>
<name>W7QZE7_9ALTE</name>
<evidence type="ECO:0000313" key="8">
    <source>
        <dbReference type="Proteomes" id="UP000019276"/>
    </source>
</evidence>
<reference evidence="7 8" key="1">
    <citation type="journal article" date="2014" name="Genome Announc.">
        <title>Draft Genome Sequence of the Agar-Degrading Bacterium Catenovulum sp. Strain DS-2, Isolated from Intestines of Haliotis diversicolor.</title>
        <authorList>
            <person name="Shan D."/>
            <person name="Li X."/>
            <person name="Gu Z."/>
            <person name="Wei G."/>
            <person name="Gao Z."/>
            <person name="Shao Z."/>
        </authorList>
    </citation>
    <scope>NUCLEOTIDE SEQUENCE [LARGE SCALE GENOMIC DNA]</scope>
    <source>
        <strain evidence="7 8">DS-2</strain>
    </source>
</reference>
<organism evidence="7 8">
    <name type="scientific">Catenovulum agarivorans DS-2</name>
    <dbReference type="NCBI Taxonomy" id="1328313"/>
    <lineage>
        <taxon>Bacteria</taxon>
        <taxon>Pseudomonadati</taxon>
        <taxon>Pseudomonadota</taxon>
        <taxon>Gammaproteobacteria</taxon>
        <taxon>Alteromonadales</taxon>
        <taxon>Alteromonadaceae</taxon>
        <taxon>Catenovulum</taxon>
    </lineage>
</organism>
<dbReference type="EMBL" id="ARZY01000009">
    <property type="protein sequence ID" value="EWH10730.1"/>
    <property type="molecule type" value="Genomic_DNA"/>
</dbReference>
<evidence type="ECO:0000259" key="6">
    <source>
        <dbReference type="Pfam" id="PF07730"/>
    </source>
</evidence>
<keyword evidence="4" id="KW-0472">Membrane</keyword>
<dbReference type="SUPFAM" id="SSF55874">
    <property type="entry name" value="ATPase domain of HSP90 chaperone/DNA topoisomerase II/histidine kinase"/>
    <property type="match status" value="1"/>
</dbReference>
<dbReference type="STRING" id="1328313.DS2_06756"/>
<dbReference type="InterPro" id="IPR050482">
    <property type="entry name" value="Sensor_HK_TwoCompSys"/>
</dbReference>
<dbReference type="Pfam" id="PF07730">
    <property type="entry name" value="HisKA_3"/>
    <property type="match status" value="1"/>
</dbReference>
<dbReference type="Gene3D" id="1.20.5.1930">
    <property type="match status" value="1"/>
</dbReference>
<dbReference type="GO" id="GO:0046983">
    <property type="term" value="F:protein dimerization activity"/>
    <property type="evidence" value="ECO:0007669"/>
    <property type="project" value="InterPro"/>
</dbReference>
<evidence type="ECO:0000259" key="5">
    <source>
        <dbReference type="Pfam" id="PF02518"/>
    </source>
</evidence>
<proteinExistence type="predicted"/>
<feature type="domain" description="Histidine kinase/HSP90-like ATPase" evidence="5">
    <location>
        <begin position="610"/>
        <end position="697"/>
    </location>
</feature>
<evidence type="ECO:0000256" key="3">
    <source>
        <dbReference type="ARBA" id="ARBA00023012"/>
    </source>
</evidence>
<dbReference type="PANTHER" id="PTHR24421:SF63">
    <property type="entry name" value="SENSOR HISTIDINE KINASE DESK"/>
    <property type="match status" value="1"/>
</dbReference>
<keyword evidence="4" id="KW-0812">Transmembrane</keyword>
<sequence length="712" mass="79892">MILIRWLTKMLILIATNVLLYVGCTNIALANSTTARAQDIVDPINPQVWLQLQHNHQQNLSSWPVTRIEQLKKLEQALTWKIAQLPRHCPIIPDKRLGYHSTLELAGSGQGDHHIIEFIFDKSYMLEALTLVPALNPLKPYGGSYAFPARFKIEVAKDHEKSFTRIVDWFESDFPNPDTYPVYFNNINQQANKLRITVPAKTAEQSNVHFALGEVFIWAKDPQTGDTINLLQNPDVQIKTLASFEQTTKWNPEYLTDQHTSLGFAISEQQSDTADFLFTAENELGVDHQVELMLELPQAISIKKIQVWPAKPSGNLLLPDFAFPASIQISAAESADFNSAQILEPTTTGEQFGTLYSVNTANKKVKYIRIQLADLQQLNNQWVLGLGEIAIVANNGQLVNNATIKSKGLPLDANAQLNRLLDGYVWGRTILTEQQWLKGLAKRRPLDQQLKQVKNELAAAHSYWQWLLSQLTIVGLVLLFLLLLLAVLFYQKSQRNRALIKHSERINRDLHDEVGSSLGGITLLADSLAQGHSQSGELLKNELDELSLMAREANASLREIVWHSKGDSCLLPDLLQSLFERAQRVLRNVVVEQKLAEHCPKIKVSTAVKKHLSLFFKEVINNCARHSGATHLSLIARCEHGFLILVVEDNGCGFNPDDIHDGWGLKNLQARAEELSADLKISAVLNQGVRIELKIDLNTLSLQLGDSYQTSN</sequence>
<dbReference type="GO" id="GO:0000155">
    <property type="term" value="F:phosphorelay sensor kinase activity"/>
    <property type="evidence" value="ECO:0007669"/>
    <property type="project" value="InterPro"/>
</dbReference>
<accession>W7QZE7</accession>
<dbReference type="InterPro" id="IPR003594">
    <property type="entry name" value="HATPase_dom"/>
</dbReference>
<dbReference type="GO" id="GO:0016020">
    <property type="term" value="C:membrane"/>
    <property type="evidence" value="ECO:0007669"/>
    <property type="project" value="InterPro"/>
</dbReference>
<dbReference type="eggNOG" id="COG4585">
    <property type="taxonomic scope" value="Bacteria"/>
</dbReference>
<dbReference type="InterPro" id="IPR011712">
    <property type="entry name" value="Sig_transdc_His_kin_sub3_dim/P"/>
</dbReference>
<dbReference type="eggNOG" id="COG2010">
    <property type="taxonomic scope" value="Bacteria"/>
</dbReference>
<evidence type="ECO:0000256" key="2">
    <source>
        <dbReference type="ARBA" id="ARBA00022777"/>
    </source>
</evidence>
<keyword evidence="3" id="KW-0902">Two-component regulatory system</keyword>
<dbReference type="Gene3D" id="3.30.565.10">
    <property type="entry name" value="Histidine kinase-like ATPase, C-terminal domain"/>
    <property type="match status" value="1"/>
</dbReference>
<dbReference type="InterPro" id="IPR036890">
    <property type="entry name" value="HATPase_C_sf"/>
</dbReference>
<evidence type="ECO:0000256" key="4">
    <source>
        <dbReference type="SAM" id="Phobius"/>
    </source>
</evidence>
<evidence type="ECO:0000256" key="1">
    <source>
        <dbReference type="ARBA" id="ARBA00022679"/>
    </source>
</evidence>